<organism evidence="1 2">
    <name type="scientific">Cirrhinus molitorella</name>
    <name type="common">mud carp</name>
    <dbReference type="NCBI Taxonomy" id="172907"/>
    <lineage>
        <taxon>Eukaryota</taxon>
        <taxon>Metazoa</taxon>
        <taxon>Chordata</taxon>
        <taxon>Craniata</taxon>
        <taxon>Vertebrata</taxon>
        <taxon>Euteleostomi</taxon>
        <taxon>Actinopterygii</taxon>
        <taxon>Neopterygii</taxon>
        <taxon>Teleostei</taxon>
        <taxon>Ostariophysi</taxon>
        <taxon>Cypriniformes</taxon>
        <taxon>Cyprinidae</taxon>
        <taxon>Labeoninae</taxon>
        <taxon>Labeonini</taxon>
        <taxon>Cirrhinus</taxon>
    </lineage>
</organism>
<evidence type="ECO:0000313" key="2">
    <source>
        <dbReference type="Proteomes" id="UP001558613"/>
    </source>
</evidence>
<comment type="caution">
    <text evidence="1">The sequence shown here is derived from an EMBL/GenBank/DDBJ whole genome shotgun (WGS) entry which is preliminary data.</text>
</comment>
<gene>
    <name evidence="1" type="ORF">QQF64_006725</name>
</gene>
<protein>
    <submittedName>
        <fullName evidence="1">Uncharacterized protein</fullName>
    </submittedName>
</protein>
<dbReference type="EMBL" id="JAYMGO010000014">
    <property type="protein sequence ID" value="KAL1261460.1"/>
    <property type="molecule type" value="Genomic_DNA"/>
</dbReference>
<dbReference type="Proteomes" id="UP001558613">
    <property type="component" value="Unassembled WGS sequence"/>
</dbReference>
<accession>A0ABR3MA33</accession>
<keyword evidence="2" id="KW-1185">Reference proteome</keyword>
<reference evidence="1 2" key="1">
    <citation type="submission" date="2023-09" db="EMBL/GenBank/DDBJ databases">
        <authorList>
            <person name="Wang M."/>
        </authorList>
    </citation>
    <scope>NUCLEOTIDE SEQUENCE [LARGE SCALE GENOMIC DNA]</scope>
    <source>
        <strain evidence="1">GT-2023</strain>
        <tissue evidence="1">Liver</tissue>
    </source>
</reference>
<name>A0ABR3MA33_9TELE</name>
<sequence>MQELCLSPSLTRGAARTAAASLRSATRSPAEGGVRARWRRSLILKRPAQHFEPEQLHLCPACITCERTVERLS</sequence>
<evidence type="ECO:0000313" key="1">
    <source>
        <dbReference type="EMBL" id="KAL1261460.1"/>
    </source>
</evidence>
<proteinExistence type="predicted"/>